<evidence type="ECO:0000313" key="3">
    <source>
        <dbReference type="Proteomes" id="UP000683360"/>
    </source>
</evidence>
<proteinExistence type="predicted"/>
<comment type="caution">
    <text evidence="2">The sequence shown here is derived from an EMBL/GenBank/DDBJ whole genome shotgun (WGS) entry which is preliminary data.</text>
</comment>
<dbReference type="Proteomes" id="UP000683360">
    <property type="component" value="Unassembled WGS sequence"/>
</dbReference>
<evidence type="ECO:0000259" key="1">
    <source>
        <dbReference type="Pfam" id="PF25794"/>
    </source>
</evidence>
<feature type="domain" description="Sacsin/Nov" evidence="1">
    <location>
        <begin position="2"/>
        <end position="117"/>
    </location>
</feature>
<dbReference type="EMBL" id="CAJPWZ010003139">
    <property type="protein sequence ID" value="CAG2253119.1"/>
    <property type="molecule type" value="Genomic_DNA"/>
</dbReference>
<accession>A0A8S3V9A1</accession>
<dbReference type="PANTHER" id="PTHR46919">
    <property type="entry name" value="ZINC FINGER, C3HC4 TYPE (RING FINGER) FAMILY PROTEIN"/>
    <property type="match status" value="1"/>
</dbReference>
<evidence type="ECO:0000313" key="2">
    <source>
        <dbReference type="EMBL" id="CAG2253119.1"/>
    </source>
</evidence>
<dbReference type="OrthoDB" id="1262810at2759"/>
<dbReference type="Pfam" id="PF25794">
    <property type="entry name" value="SACS"/>
    <property type="match status" value="2"/>
</dbReference>
<keyword evidence="3" id="KW-1185">Reference proteome</keyword>
<protein>
    <recommendedName>
        <fullName evidence="1">Sacsin/Nov domain-containing protein</fullName>
    </recommendedName>
</protein>
<dbReference type="InterPro" id="IPR058210">
    <property type="entry name" value="SACS/Nov_dom"/>
</dbReference>
<reference evidence="2" key="1">
    <citation type="submission" date="2021-03" db="EMBL/GenBank/DDBJ databases">
        <authorList>
            <person name="Bekaert M."/>
        </authorList>
    </citation>
    <scope>NUCLEOTIDE SEQUENCE</scope>
</reference>
<dbReference type="PANTHER" id="PTHR46919:SF2">
    <property type="entry name" value="SACSIN"/>
    <property type="match status" value="1"/>
</dbReference>
<feature type="domain" description="Sacsin/Nov" evidence="1">
    <location>
        <begin position="759"/>
        <end position="797"/>
    </location>
</feature>
<name>A0A8S3V9A1_MYTED</name>
<organism evidence="2 3">
    <name type="scientific">Mytilus edulis</name>
    <name type="common">Blue mussel</name>
    <dbReference type="NCBI Taxonomy" id="6550"/>
    <lineage>
        <taxon>Eukaryota</taxon>
        <taxon>Metazoa</taxon>
        <taxon>Spiralia</taxon>
        <taxon>Lophotrochozoa</taxon>
        <taxon>Mollusca</taxon>
        <taxon>Bivalvia</taxon>
        <taxon>Autobranchia</taxon>
        <taxon>Pteriomorphia</taxon>
        <taxon>Mytilida</taxon>
        <taxon>Mytiloidea</taxon>
        <taxon>Mytilidae</taxon>
        <taxon>Mytilinae</taxon>
        <taxon>Mytilus</taxon>
    </lineage>
</organism>
<dbReference type="AlphaFoldDB" id="A0A8S3V9A1"/>
<sequence>MIISGNRMLVLDPHQKNANHVCINMKLNKLHKYKKQLDISYCLNALDGLFDFSQETLDSGEFNGTLFRFPLRDVKTNLSDNVYDIAKISDLFNAFKAEASVELLFLNCIEKIELYDKDGYKLHKSDEPPFFTVKISESCLDDVRAKRSEFHTHMQSVGRKIAEQTFSTKVDVKIETQSGFGNNAEQSWFVLHCLKGGNLSQELATLSQDEALSNSPYVSIAVPKDMDTDFKGHVFCLMPLPLEDESLTGYPVHVNGHFALSQNRRHVKWPTADQVRNKAHIDKSIRWNNCLLVEVLAGVYHDVIQDLLQTCKANGNRKEDLDRLYRSIPDHRKITSHWDLICEPFFQTFLQTACLFSDSFGGKWIQPKYAVFKIFDPNVCEDEVALFPGQEEKFIKQGQKDEMNNHLYMMASKGLYQVVILQNQSASEIASLLQTTITKYIGSTSNREIQWRSSAPVGMNWLEKVWSYIQRYDLSYFSNLHLMPDTRTNEIYKVCVGFILKTKGHNGIPSSCEASCFTSSSSLIASAGWTIEPGVTYVIDQLLIITERYEDKYKPELLPVISDIYHFMANHYNSKDFQRLSNKKWIWTGTGFEEPEKVYLQTKSSDLVLRPYLYPLPDEFRGSHLLQFFRKIQCLERQNTNLLIKVEKMIQTEYYGGGKSEERAKADLQLVVNILNSIKNDKNVEGVLLPIKQDDETLLILKPASECNYCKDDDELFGDEQFFVHHDVSPETAEKLGVPSVTDTLLEDAERLDEWGQSEPLTRRIKNLLESYKDGLSVPKEIIQNADDAGATKVCFI</sequence>
<gene>
    <name evidence="2" type="ORF">MEDL_64620</name>
</gene>